<gene>
    <name evidence="2" type="ORF">RA086_00460</name>
</gene>
<feature type="transmembrane region" description="Helical" evidence="1">
    <location>
        <begin position="85"/>
        <end position="108"/>
    </location>
</feature>
<feature type="transmembrane region" description="Helical" evidence="1">
    <location>
        <begin position="153"/>
        <end position="173"/>
    </location>
</feature>
<feature type="transmembrane region" description="Helical" evidence="1">
    <location>
        <begin position="120"/>
        <end position="141"/>
    </location>
</feature>
<comment type="caution">
    <text evidence="2">The sequence shown here is derived from an EMBL/GenBank/DDBJ whole genome shotgun (WGS) entry which is preliminary data.</text>
</comment>
<name>A0ABU1A5Z0_9LACO</name>
<feature type="transmembrane region" description="Helical" evidence="1">
    <location>
        <begin position="35"/>
        <end position="54"/>
    </location>
</feature>
<proteinExistence type="predicted"/>
<reference evidence="2 3" key="1">
    <citation type="journal article" date="2023" name="Int. J. Syst. Evol. Microbiol.">
        <title>Lactiplantibacillus brownii sp. nov., a novel psychrotolerant species isolated from sauerkraut.</title>
        <authorList>
            <person name="Heng Y.C."/>
            <person name="Silvaraju S."/>
            <person name="Lee J.K.Y."/>
            <person name="Kittelmann S."/>
        </authorList>
    </citation>
    <scope>NUCLEOTIDE SEQUENCE [LARGE SCALE GENOMIC DNA]</scope>
    <source>
        <strain evidence="2 3">WILCCON 0030</strain>
    </source>
</reference>
<organism evidence="2 3">
    <name type="scientific">Lactiplantibacillus brownii</name>
    <dbReference type="NCBI Taxonomy" id="3069269"/>
    <lineage>
        <taxon>Bacteria</taxon>
        <taxon>Bacillati</taxon>
        <taxon>Bacillota</taxon>
        <taxon>Bacilli</taxon>
        <taxon>Lactobacillales</taxon>
        <taxon>Lactobacillaceae</taxon>
        <taxon>Lactiplantibacillus</taxon>
    </lineage>
</organism>
<keyword evidence="1" id="KW-0812">Transmembrane</keyword>
<dbReference type="Proteomes" id="UP001227831">
    <property type="component" value="Unassembled WGS sequence"/>
</dbReference>
<feature type="transmembrane region" description="Helical" evidence="1">
    <location>
        <begin position="60"/>
        <end position="78"/>
    </location>
</feature>
<keyword evidence="1" id="KW-0472">Membrane</keyword>
<dbReference type="RefSeq" id="WP_308701966.1">
    <property type="nucleotide sequence ID" value="NZ_AP027463.1"/>
</dbReference>
<dbReference type="EMBL" id="JAVCWF010000001">
    <property type="protein sequence ID" value="MDQ7936120.1"/>
    <property type="molecule type" value="Genomic_DNA"/>
</dbReference>
<sequence length="421" mass="48642">MTKIMYLILMISSIAQVIVLINFLDAVFLRKKFPIIVYLSFVMTNVLIAFSSTIFFIRPLIAGIGTIAGWAGLSYLYKGSLKSKFLYILTFFVMSAILESISLYILGIGNANFISKLDRVRAFSITTILYVCALMIFKYVLRWGNSKMKFRSSWSIYLLPVFGLCFDSIVFYRKDIYTTSLQAVVIIGSLLLSLDAIFLVNKFDKKYFELQKYATLNKLFKMQQKKLRVLTKYEEALSIEVHKSDEMLLKLYSAINVNNNSLALDLIEERLLELNTNLVKVSNPQRQITKDLLIDHIYEICAKNKIDFINDTQLKHTLKKISIKDQVALISVIFSYALEEILNSTETNKYFKLKIHQKTEITFIFVSFSMNVTDKQINKARYIDFSRKSYALQYVDVMVKKHSGHIKLKLSKESFGMLITL</sequence>
<evidence type="ECO:0000256" key="1">
    <source>
        <dbReference type="SAM" id="Phobius"/>
    </source>
</evidence>
<keyword evidence="3" id="KW-1185">Reference proteome</keyword>
<keyword evidence="1" id="KW-1133">Transmembrane helix</keyword>
<feature type="transmembrane region" description="Helical" evidence="1">
    <location>
        <begin position="179"/>
        <end position="200"/>
    </location>
</feature>
<evidence type="ECO:0000313" key="2">
    <source>
        <dbReference type="EMBL" id="MDQ7936120.1"/>
    </source>
</evidence>
<protein>
    <submittedName>
        <fullName evidence="2">Uncharacterized protein</fullName>
    </submittedName>
</protein>
<feature type="transmembrane region" description="Helical" evidence="1">
    <location>
        <begin position="6"/>
        <end position="28"/>
    </location>
</feature>
<accession>A0ABU1A5Z0</accession>
<evidence type="ECO:0000313" key="3">
    <source>
        <dbReference type="Proteomes" id="UP001227831"/>
    </source>
</evidence>